<reference evidence="1 2" key="3">
    <citation type="submission" date="2021-02" db="EMBL/GenBank/DDBJ databases">
        <authorList>
            <person name="Merkel A.Y."/>
        </authorList>
    </citation>
    <scope>NUCLEOTIDE SEQUENCE [LARGE SCALE GENOMIC DNA]</scope>
    <source>
        <strain evidence="1 2">T05b</strain>
    </source>
</reference>
<accession>A0ABS2WQ49</accession>
<organism evidence="1 2">
    <name type="scientific">Sulfurospirillum tamanense</name>
    <dbReference type="NCBI Taxonomy" id="2813362"/>
    <lineage>
        <taxon>Bacteria</taxon>
        <taxon>Pseudomonadati</taxon>
        <taxon>Campylobacterota</taxon>
        <taxon>Epsilonproteobacteria</taxon>
        <taxon>Campylobacterales</taxon>
        <taxon>Sulfurospirillaceae</taxon>
        <taxon>Sulfurospirillum</taxon>
    </lineage>
</organism>
<comment type="caution">
    <text evidence="1">The sequence shown here is derived from an EMBL/GenBank/DDBJ whole genome shotgun (WGS) entry which is preliminary data.</text>
</comment>
<keyword evidence="2" id="KW-1185">Reference proteome</keyword>
<reference evidence="1 2" key="1">
    <citation type="submission" date="2021-02" db="EMBL/GenBank/DDBJ databases">
        <title>Sulfurospirillum tamanensis sp. nov.</title>
        <authorList>
            <person name="Frolova A."/>
            <person name="Merkel A."/>
            <person name="Slobodkin A."/>
        </authorList>
    </citation>
    <scope>NUCLEOTIDE SEQUENCE [LARGE SCALE GENOMIC DNA]</scope>
    <source>
        <strain evidence="1 2">T05b</strain>
    </source>
</reference>
<proteinExistence type="predicted"/>
<dbReference type="Proteomes" id="UP000703590">
    <property type="component" value="Unassembled WGS sequence"/>
</dbReference>
<evidence type="ECO:0000313" key="2">
    <source>
        <dbReference type="Proteomes" id="UP000703590"/>
    </source>
</evidence>
<protein>
    <submittedName>
        <fullName evidence="1">Uncharacterized protein</fullName>
    </submittedName>
</protein>
<gene>
    <name evidence="1" type="ORF">JWV37_03155</name>
</gene>
<evidence type="ECO:0000313" key="1">
    <source>
        <dbReference type="EMBL" id="MBN2963768.1"/>
    </source>
</evidence>
<sequence>MNVKKTNEELVRAEFEIEELAMQLADMLGVALHFAGVKKDDIPKAVDAYLDGIDECFGEDEDGEMGFEEVVKVITHLQNTKPELFK</sequence>
<reference evidence="2" key="2">
    <citation type="submission" date="2021-02" db="EMBL/GenBank/DDBJ databases">
        <title>Sulfurospirillum tamanensis sp. nov.</title>
        <authorList>
            <person name="Merkel A.Y."/>
        </authorList>
    </citation>
    <scope>NUCLEOTIDE SEQUENCE [LARGE SCALE GENOMIC DNA]</scope>
    <source>
        <strain evidence="2">T05b</strain>
    </source>
</reference>
<dbReference type="RefSeq" id="WP_205458205.1">
    <property type="nucleotide sequence ID" value="NZ_JAFHKK010000004.1"/>
</dbReference>
<name>A0ABS2WQ49_9BACT</name>
<dbReference type="EMBL" id="JAFHKK010000004">
    <property type="protein sequence ID" value="MBN2963768.1"/>
    <property type="molecule type" value="Genomic_DNA"/>
</dbReference>